<dbReference type="EMBL" id="CDSF01000155">
    <property type="protein sequence ID" value="CEP03859.1"/>
    <property type="molecule type" value="Genomic_DNA"/>
</dbReference>
<keyword evidence="8 13" id="KW-0496">Mitochondrion</keyword>
<dbReference type="InterPro" id="IPR036228">
    <property type="entry name" value="ATP_synth_F0_dsu_sf_mt"/>
</dbReference>
<evidence type="ECO:0000256" key="11">
    <source>
        <dbReference type="SAM" id="MobiDB-lite"/>
    </source>
</evidence>
<sequence>MQRLPSAGRHSRRALAGRRARWAATAAEEMPEPNWNRMLQGATTDDERSLIAQLRAGQAEMLSHISAAEKPAPKIDWKRWEEALSSKDLVADYKKAYSTADFEKAASGSEYKEYLEQVRREHKDAMAKVGDLVTKIKDGIAQLKEEKQQVIQNKADLETATLASEMAKRPDLDKKFTEEFKDDKFF</sequence>
<dbReference type="Proteomes" id="UP000290189">
    <property type="component" value="Unassembled WGS sequence"/>
</dbReference>
<keyword evidence="5" id="KW-0375">Hydrogen ion transport</keyword>
<evidence type="ECO:0000313" key="14">
    <source>
        <dbReference type="Proteomes" id="UP000039324"/>
    </source>
</evidence>
<comment type="subcellular location">
    <subcellularLocation>
        <location evidence="1">Mitochondrion inner membrane</location>
    </subcellularLocation>
</comment>
<dbReference type="Pfam" id="PF05873">
    <property type="entry name" value="Mt_ATP-synt_D"/>
    <property type="match status" value="1"/>
</dbReference>
<evidence type="ECO:0000256" key="9">
    <source>
        <dbReference type="ARBA" id="ARBA00023136"/>
    </source>
</evidence>
<feature type="compositionally biased region" description="Basic residues" evidence="11">
    <location>
        <begin position="9"/>
        <end position="21"/>
    </location>
</feature>
<keyword evidence="14" id="KW-1185">Reference proteome</keyword>
<evidence type="ECO:0000256" key="2">
    <source>
        <dbReference type="ARBA" id="ARBA00006842"/>
    </source>
</evidence>
<dbReference type="OrthoDB" id="446168at2759"/>
<keyword evidence="6" id="KW-0999">Mitochondrion inner membrane</keyword>
<dbReference type="InterPro" id="IPR008689">
    <property type="entry name" value="ATP_synth_F0_dsu_mt"/>
</dbReference>
<dbReference type="AlphaFoldDB" id="A0A0G4J8Y1"/>
<dbReference type="GO" id="GO:0005743">
    <property type="term" value="C:mitochondrial inner membrane"/>
    <property type="evidence" value="ECO:0007669"/>
    <property type="project" value="UniProtKB-SubCell"/>
</dbReference>
<evidence type="ECO:0000256" key="7">
    <source>
        <dbReference type="ARBA" id="ARBA00023065"/>
    </source>
</evidence>
<evidence type="ECO:0000256" key="6">
    <source>
        <dbReference type="ARBA" id="ARBA00022792"/>
    </source>
</evidence>
<keyword evidence="10" id="KW-0175">Coiled coil</keyword>
<dbReference type="GO" id="GO:0015078">
    <property type="term" value="F:proton transmembrane transporter activity"/>
    <property type="evidence" value="ECO:0007669"/>
    <property type="project" value="InterPro"/>
</dbReference>
<keyword evidence="3" id="KW-0813">Transport</keyword>
<organism evidence="12 14">
    <name type="scientific">Plasmodiophora brassicae</name>
    <name type="common">Clubroot disease agent</name>
    <dbReference type="NCBI Taxonomy" id="37360"/>
    <lineage>
        <taxon>Eukaryota</taxon>
        <taxon>Sar</taxon>
        <taxon>Rhizaria</taxon>
        <taxon>Endomyxa</taxon>
        <taxon>Phytomyxea</taxon>
        <taxon>Plasmodiophorida</taxon>
        <taxon>Plasmodiophoridae</taxon>
        <taxon>Plasmodiophora</taxon>
    </lineage>
</organism>
<dbReference type="GO" id="GO:0045259">
    <property type="term" value="C:proton-transporting ATP synthase complex"/>
    <property type="evidence" value="ECO:0007669"/>
    <property type="project" value="UniProtKB-KW"/>
</dbReference>
<dbReference type="SUPFAM" id="SSF161065">
    <property type="entry name" value="ATP synthase D chain-like"/>
    <property type="match status" value="1"/>
</dbReference>
<name>A0A0G4J8Y1_PLABS</name>
<dbReference type="Gene3D" id="6.10.280.70">
    <property type="match status" value="1"/>
</dbReference>
<keyword evidence="7" id="KW-0406">Ion transport</keyword>
<dbReference type="Proteomes" id="UP000039324">
    <property type="component" value="Unassembled WGS sequence"/>
</dbReference>
<evidence type="ECO:0000313" key="15">
    <source>
        <dbReference type="Proteomes" id="UP000290189"/>
    </source>
</evidence>
<geneLocation type="mitochondrion" evidence="13"/>
<comment type="similarity">
    <text evidence="2">Belongs to the ATPase d subunit family.</text>
</comment>
<reference evidence="13 15" key="2">
    <citation type="submission" date="2018-03" db="EMBL/GenBank/DDBJ databases">
        <authorList>
            <person name="Fogelqvist J."/>
        </authorList>
    </citation>
    <scope>NUCLEOTIDE SEQUENCE [LARGE SCALE GENOMIC DNA]</scope>
</reference>
<evidence type="ECO:0000256" key="5">
    <source>
        <dbReference type="ARBA" id="ARBA00022781"/>
    </source>
</evidence>
<gene>
    <name evidence="12" type="ORF">PBRA_003467</name>
    <name evidence="13" type="ORF">PLBR_LOCUS7034</name>
</gene>
<keyword evidence="9" id="KW-0472">Membrane</keyword>
<feature type="coiled-coil region" evidence="10">
    <location>
        <begin position="133"/>
        <end position="160"/>
    </location>
</feature>
<accession>A0A0G4J8Y1</accession>
<protein>
    <submittedName>
        <fullName evidence="12">Uncharacterized protein</fullName>
    </submittedName>
</protein>
<dbReference type="GO" id="GO:0015986">
    <property type="term" value="P:proton motive force-driven ATP synthesis"/>
    <property type="evidence" value="ECO:0007669"/>
    <property type="project" value="InterPro"/>
</dbReference>
<dbReference type="EMBL" id="OVEO01000012">
    <property type="protein sequence ID" value="SPQ99819.1"/>
    <property type="molecule type" value="Genomic_DNA"/>
</dbReference>
<evidence type="ECO:0000256" key="4">
    <source>
        <dbReference type="ARBA" id="ARBA00022547"/>
    </source>
</evidence>
<reference evidence="12 14" key="1">
    <citation type="submission" date="2015-02" db="EMBL/GenBank/DDBJ databases">
        <authorList>
            <person name="Chooi Y.-H."/>
        </authorList>
    </citation>
    <scope>NUCLEOTIDE SEQUENCE [LARGE SCALE GENOMIC DNA]</scope>
    <source>
        <strain evidence="12">E3</strain>
    </source>
</reference>
<evidence type="ECO:0000256" key="8">
    <source>
        <dbReference type="ARBA" id="ARBA00023128"/>
    </source>
</evidence>
<evidence type="ECO:0000256" key="1">
    <source>
        <dbReference type="ARBA" id="ARBA00004273"/>
    </source>
</evidence>
<evidence type="ECO:0000313" key="13">
    <source>
        <dbReference type="EMBL" id="SPQ99819.1"/>
    </source>
</evidence>
<feature type="region of interest" description="Disordered" evidence="11">
    <location>
        <begin position="1"/>
        <end position="27"/>
    </location>
</feature>
<evidence type="ECO:0000256" key="10">
    <source>
        <dbReference type="SAM" id="Coils"/>
    </source>
</evidence>
<proteinExistence type="inferred from homology"/>
<evidence type="ECO:0000256" key="3">
    <source>
        <dbReference type="ARBA" id="ARBA00022448"/>
    </source>
</evidence>
<evidence type="ECO:0000313" key="12">
    <source>
        <dbReference type="EMBL" id="CEP03859.1"/>
    </source>
</evidence>
<keyword evidence="4" id="KW-0138">CF(0)</keyword>